<evidence type="ECO:0000256" key="1">
    <source>
        <dbReference type="ARBA" id="ARBA00004328"/>
    </source>
</evidence>
<name>A0A7W4PJI1_9PROT</name>
<evidence type="ECO:0000313" key="5">
    <source>
        <dbReference type="Proteomes" id="UP000530320"/>
    </source>
</evidence>
<evidence type="ECO:0000313" key="4">
    <source>
        <dbReference type="EMBL" id="MBB2199930.1"/>
    </source>
</evidence>
<organism evidence="4 5">
    <name type="scientific">Gluconacetobacter dulcium</name>
    <dbReference type="NCBI Taxonomy" id="2729096"/>
    <lineage>
        <taxon>Bacteria</taxon>
        <taxon>Pseudomonadati</taxon>
        <taxon>Pseudomonadota</taxon>
        <taxon>Alphaproteobacteria</taxon>
        <taxon>Acetobacterales</taxon>
        <taxon>Acetobacteraceae</taxon>
        <taxon>Gluconacetobacter</taxon>
    </lineage>
</organism>
<dbReference type="RefSeq" id="WP_183010815.1">
    <property type="nucleotide sequence ID" value="NZ_JABEQP010000047.1"/>
</dbReference>
<evidence type="ECO:0000256" key="3">
    <source>
        <dbReference type="ARBA" id="ARBA00023219"/>
    </source>
</evidence>
<accession>A0A7W4PJI1</accession>
<sequence length="438" mass="49861">MVNTAQQPAPDDLLALRRSVDQRLVLLRTARNSWRETWREIKHYILPTRGRFFALPNQSARGLPKGLDVIDRTATTAAANLSAFLMAGITSPARDWFRLTTSRDDLNDDPEVKLWLAEVQRRLQRVYASSNFYQGMEQVYEEISGFGTGVSLIQRDYDDVIRLYPLTAGEYYLAMNDRMEIDTVYREYVQNVNQIVGKFGRENCSQTVQSLYDNNMSTQEFQVIHAMFPNLNRRPGALGWRGARYISLYYEYGRNDPTVLRVEGFDYKPFVAPRWQAISNDAYGRGPCEDALGDVKSLQLAQIRLAEVVDKYARPPLMADASLQSGLISLLPNGINFIPGLAQQTGAGLKPIYQTAPDIRPLQERIQEFQAQIKTTLKNDLILMMNEIEGEQPRTATEINVRQQEKLLVLGPVLERFHNEALDPLINTTMNRPGFTGE</sequence>
<gene>
    <name evidence="4" type="ORF">HLH44_21405</name>
</gene>
<protein>
    <submittedName>
        <fullName evidence="4">Phage head-tail adapter protein</fullName>
    </submittedName>
</protein>
<dbReference type="EMBL" id="JABEQP010000047">
    <property type="protein sequence ID" value="MBB2199930.1"/>
    <property type="molecule type" value="Genomic_DNA"/>
</dbReference>
<keyword evidence="3" id="KW-0231">Viral genome packaging</keyword>
<dbReference type="Pfam" id="PF12236">
    <property type="entry name" value="Head-tail_con"/>
    <property type="match status" value="1"/>
</dbReference>
<reference evidence="4 5" key="1">
    <citation type="submission" date="2020-04" db="EMBL/GenBank/DDBJ databases">
        <title>Description of novel Gluconacetobacter.</title>
        <authorList>
            <person name="Sombolestani A."/>
        </authorList>
    </citation>
    <scope>NUCLEOTIDE SEQUENCE [LARGE SCALE GENOMIC DNA]</scope>
    <source>
        <strain evidence="4 5">LMG 22058</strain>
    </source>
</reference>
<evidence type="ECO:0000256" key="2">
    <source>
        <dbReference type="ARBA" id="ARBA00022612"/>
    </source>
</evidence>
<dbReference type="AlphaFoldDB" id="A0A7W4PJI1"/>
<comment type="subcellular location">
    <subcellularLocation>
        <location evidence="1">Virion</location>
    </subcellularLocation>
</comment>
<keyword evidence="2" id="KW-1188">Viral release from host cell</keyword>
<proteinExistence type="predicted"/>
<dbReference type="Proteomes" id="UP000530320">
    <property type="component" value="Unassembled WGS sequence"/>
</dbReference>
<dbReference type="InterPro" id="IPR020991">
    <property type="entry name" value="Connector_podovirus"/>
</dbReference>
<comment type="caution">
    <text evidence="4">The sequence shown here is derived from an EMBL/GenBank/DDBJ whole genome shotgun (WGS) entry which is preliminary data.</text>
</comment>